<evidence type="ECO:0000256" key="2">
    <source>
        <dbReference type="SAM" id="MobiDB-lite"/>
    </source>
</evidence>
<evidence type="ECO:0000313" key="3">
    <source>
        <dbReference type="EMBL" id="KAK0152877.1"/>
    </source>
</evidence>
<dbReference type="EMBL" id="JAOPHQ010000882">
    <property type="protein sequence ID" value="KAK0152877.1"/>
    <property type="molecule type" value="Genomic_DNA"/>
</dbReference>
<feature type="region of interest" description="Disordered" evidence="2">
    <location>
        <begin position="1"/>
        <end position="36"/>
    </location>
</feature>
<feature type="compositionally biased region" description="Acidic residues" evidence="2">
    <location>
        <begin position="254"/>
        <end position="277"/>
    </location>
</feature>
<organism evidence="3 4">
    <name type="scientific">Merluccius polli</name>
    <name type="common">Benguela hake</name>
    <name type="synonym">Merluccius cadenati</name>
    <dbReference type="NCBI Taxonomy" id="89951"/>
    <lineage>
        <taxon>Eukaryota</taxon>
        <taxon>Metazoa</taxon>
        <taxon>Chordata</taxon>
        <taxon>Craniata</taxon>
        <taxon>Vertebrata</taxon>
        <taxon>Euteleostomi</taxon>
        <taxon>Actinopterygii</taxon>
        <taxon>Neopterygii</taxon>
        <taxon>Teleostei</taxon>
        <taxon>Neoteleostei</taxon>
        <taxon>Acanthomorphata</taxon>
        <taxon>Zeiogadaria</taxon>
        <taxon>Gadariae</taxon>
        <taxon>Gadiformes</taxon>
        <taxon>Gadoidei</taxon>
        <taxon>Merlucciidae</taxon>
        <taxon>Merluccius</taxon>
    </lineage>
</organism>
<evidence type="ECO:0000313" key="4">
    <source>
        <dbReference type="Proteomes" id="UP001174136"/>
    </source>
</evidence>
<accession>A0AA47N5S8</accession>
<feature type="compositionally biased region" description="Basic and acidic residues" evidence="2">
    <location>
        <begin position="1"/>
        <end position="25"/>
    </location>
</feature>
<dbReference type="AlphaFoldDB" id="A0AA47N5S8"/>
<dbReference type="PANTHER" id="PTHR34533">
    <property type="entry name" value="TRANSMEMBRANE PROTEIN CCDC163"/>
    <property type="match status" value="1"/>
</dbReference>
<comment type="caution">
    <text evidence="3">The sequence shown here is derived from an EMBL/GenBank/DDBJ whole genome shotgun (WGS) entry which is preliminary data.</text>
</comment>
<gene>
    <name evidence="3" type="ORF">N1851_005471</name>
</gene>
<feature type="region of interest" description="Disordered" evidence="2">
    <location>
        <begin position="165"/>
        <end position="290"/>
    </location>
</feature>
<dbReference type="InterPro" id="IPR039284">
    <property type="entry name" value="CCDC159/163"/>
</dbReference>
<feature type="coiled-coil region" evidence="1">
    <location>
        <begin position="68"/>
        <end position="95"/>
    </location>
</feature>
<proteinExistence type="predicted"/>
<keyword evidence="4" id="KW-1185">Reference proteome</keyword>
<keyword evidence="1" id="KW-0175">Coiled coil</keyword>
<sequence length="290" mass="33513">MPCHPEEIHSLREESKGRERDDTRRGQSPGTERMMEQWRREIGRELSTLRGHITRATSLGNLEESFSSKLRREELEHLRREVDQLTARLGRQEEDMFVQQSEVRETRRQYERSCKTLEQLTDSYRTQSFDLAKTTSQHTHTQQEVRQIRVSVSELKDEVSNLMHREHRPTPALPPHTLVSQIHRSRGPEPRGERPDSDSEDFSPTPSLAEVSSDDLSWLDDHDLVPRQKSIPRVRLSTQSRRSDIAGPSSNLGEGDDEEDLNDDDDDDDKDLDDDVNLELGSDLSLDDLV</sequence>
<evidence type="ECO:0000256" key="1">
    <source>
        <dbReference type="SAM" id="Coils"/>
    </source>
</evidence>
<dbReference type="PANTHER" id="PTHR34533:SF3">
    <property type="entry name" value="BICD FAMILY-LIKE CARGO ADAPTER 2"/>
    <property type="match status" value="1"/>
</dbReference>
<name>A0AA47N5S8_MERPO</name>
<protein>
    <submittedName>
        <fullName evidence="3">Uncharacterized protein</fullName>
    </submittedName>
</protein>
<feature type="compositionally biased region" description="Basic and acidic residues" evidence="2">
    <location>
        <begin position="186"/>
        <end position="197"/>
    </location>
</feature>
<dbReference type="Proteomes" id="UP001174136">
    <property type="component" value="Unassembled WGS sequence"/>
</dbReference>
<reference evidence="3" key="1">
    <citation type="journal article" date="2023" name="Front. Mar. Sci.">
        <title>A new Merluccius polli reference genome to investigate the effects of global change in West African waters.</title>
        <authorList>
            <person name="Mateo J.L."/>
            <person name="Blanco-Fernandez C."/>
            <person name="Garcia-Vazquez E."/>
            <person name="Machado-Schiaffino G."/>
        </authorList>
    </citation>
    <scope>NUCLEOTIDE SEQUENCE</scope>
    <source>
        <strain evidence="3">C29</strain>
        <tissue evidence="3">Fin</tissue>
    </source>
</reference>